<dbReference type="Gene3D" id="3.40.710.10">
    <property type="entry name" value="DD-peptidase/beta-lactamase superfamily"/>
    <property type="match status" value="1"/>
</dbReference>
<dbReference type="RefSeq" id="WP_354023639.1">
    <property type="nucleotide sequence ID" value="NZ_JBEPSJ010000001.1"/>
</dbReference>
<dbReference type="PANTHER" id="PTHR46825">
    <property type="entry name" value="D-ALANYL-D-ALANINE-CARBOXYPEPTIDASE/ENDOPEPTIDASE AMPH"/>
    <property type="match status" value="1"/>
</dbReference>
<sequence>MTALPDDLVTALDHWFDHTTLVTPSISYAVFDRSGVLYHHGVGEFLLDGRAPAIDTVYRIASMSKSFETAIVLVLEQRGLLAQSDLISAHVPEFRDPVDANGVTMPVTVRMLMENSSGLPEDNGWADHELGLSRDDFLAVVAAGLDFAERPGDVYQYSNIGFWLLGVIVENVTGREFAAFATETLLEPLGLSSTRYDAAHYDAGRDIAPGFGTFDEGATWFDRPFVGTGIGGCAASMFSTVSDIARWSGWLSSAFDPDYADDSILSRAARRSMQRLHTSTPSPSDRPAEPQLEGIGYGLGLFVENDVRFGLIAQHSGGLPGFSSNMRWHTESGLGVVVFANTNGVKPGIAATGILRAVLDRLDPPARVIAPWPSTLAAAAAIEQAILDSGDVADADTPLSPNLLSDVPAAVRATRLDRSVAGVGGLLGTRPPLADRLTWAASAAHIAWTIPGRTGALECRLEMTPTRPALVQRLDIEVHASVTDRSPVNRHYRPSAPGAR</sequence>
<dbReference type="InterPro" id="IPR012338">
    <property type="entry name" value="Beta-lactam/transpept-like"/>
</dbReference>
<keyword evidence="3" id="KW-1185">Reference proteome</keyword>
<feature type="domain" description="Beta-lactamase-related" evidence="1">
    <location>
        <begin position="23"/>
        <end position="345"/>
    </location>
</feature>
<gene>
    <name evidence="2" type="ORF">ABIE21_000961</name>
</gene>
<evidence type="ECO:0000313" key="3">
    <source>
        <dbReference type="Proteomes" id="UP001549257"/>
    </source>
</evidence>
<evidence type="ECO:0000313" key="2">
    <source>
        <dbReference type="EMBL" id="MET4581471.1"/>
    </source>
</evidence>
<proteinExistence type="predicted"/>
<dbReference type="InterPro" id="IPR001466">
    <property type="entry name" value="Beta-lactam-related"/>
</dbReference>
<dbReference type="PANTHER" id="PTHR46825:SF9">
    <property type="entry name" value="BETA-LACTAMASE-RELATED DOMAIN-CONTAINING PROTEIN"/>
    <property type="match status" value="1"/>
</dbReference>
<accession>A0ABV2QK87</accession>
<reference evidence="2 3" key="1">
    <citation type="submission" date="2024-06" db="EMBL/GenBank/DDBJ databases">
        <title>Sorghum-associated microbial communities from plants grown in Nebraska, USA.</title>
        <authorList>
            <person name="Schachtman D."/>
        </authorList>
    </citation>
    <scope>NUCLEOTIDE SEQUENCE [LARGE SCALE GENOMIC DNA]</scope>
    <source>
        <strain evidence="2 3">2857</strain>
    </source>
</reference>
<dbReference type="EMBL" id="JBEPSJ010000001">
    <property type="protein sequence ID" value="MET4581471.1"/>
    <property type="molecule type" value="Genomic_DNA"/>
</dbReference>
<dbReference type="InterPro" id="IPR050491">
    <property type="entry name" value="AmpC-like"/>
</dbReference>
<comment type="caution">
    <text evidence="2">The sequence shown here is derived from an EMBL/GenBank/DDBJ whole genome shotgun (WGS) entry which is preliminary data.</text>
</comment>
<name>A0ABV2QK87_9MICO</name>
<dbReference type="SUPFAM" id="SSF56601">
    <property type="entry name" value="beta-lactamase/transpeptidase-like"/>
    <property type="match status" value="1"/>
</dbReference>
<dbReference type="Pfam" id="PF00144">
    <property type="entry name" value="Beta-lactamase"/>
    <property type="match status" value="1"/>
</dbReference>
<protein>
    <submittedName>
        <fullName evidence="2">CubicO group peptidase (Beta-lactamase class C family)</fullName>
    </submittedName>
</protein>
<evidence type="ECO:0000259" key="1">
    <source>
        <dbReference type="Pfam" id="PF00144"/>
    </source>
</evidence>
<organism evidence="2 3">
    <name type="scientific">Conyzicola nivalis</name>
    <dbReference type="NCBI Taxonomy" id="1477021"/>
    <lineage>
        <taxon>Bacteria</taxon>
        <taxon>Bacillati</taxon>
        <taxon>Actinomycetota</taxon>
        <taxon>Actinomycetes</taxon>
        <taxon>Micrococcales</taxon>
        <taxon>Microbacteriaceae</taxon>
        <taxon>Conyzicola</taxon>
    </lineage>
</organism>
<dbReference type="Proteomes" id="UP001549257">
    <property type="component" value="Unassembled WGS sequence"/>
</dbReference>